<comment type="caution">
    <text evidence="2">The sequence shown here is derived from an EMBL/GenBank/DDBJ whole genome shotgun (WGS) entry which is preliminary data.</text>
</comment>
<sequence length="74" mass="8422">MGNLTMDKSYLHLVYTSYDEEEMLRELKSSKSTLTEQPTERHMDDSDSWMTISSSDDNSISSPVSDDLAIQSQL</sequence>
<dbReference type="EMBL" id="JAODUO010004792">
    <property type="protein sequence ID" value="KAK2142656.1"/>
    <property type="molecule type" value="Genomic_DNA"/>
</dbReference>
<name>A0AAD9IY11_RIDPI</name>
<protein>
    <submittedName>
        <fullName evidence="2">Uncharacterized protein</fullName>
    </submittedName>
</protein>
<proteinExistence type="predicted"/>
<accession>A0AAD9IY11</accession>
<reference evidence="2" key="1">
    <citation type="journal article" date="2023" name="Mol. Biol. Evol.">
        <title>Third-Generation Sequencing Reveals the Adaptive Role of the Epigenome in Three Deep-Sea Polychaetes.</title>
        <authorList>
            <person name="Perez M."/>
            <person name="Aroh O."/>
            <person name="Sun Y."/>
            <person name="Lan Y."/>
            <person name="Juniper S.K."/>
            <person name="Young C.R."/>
            <person name="Angers B."/>
            <person name="Qian P.Y."/>
        </authorList>
    </citation>
    <scope>NUCLEOTIDE SEQUENCE</scope>
    <source>
        <strain evidence="2">R07B-5</strain>
    </source>
</reference>
<evidence type="ECO:0000313" key="3">
    <source>
        <dbReference type="Proteomes" id="UP001209878"/>
    </source>
</evidence>
<dbReference type="Proteomes" id="UP001209878">
    <property type="component" value="Unassembled WGS sequence"/>
</dbReference>
<feature type="compositionally biased region" description="Low complexity" evidence="1">
    <location>
        <begin position="53"/>
        <end position="67"/>
    </location>
</feature>
<dbReference type="AlphaFoldDB" id="A0AAD9IY11"/>
<evidence type="ECO:0000313" key="2">
    <source>
        <dbReference type="EMBL" id="KAK2142656.1"/>
    </source>
</evidence>
<feature type="region of interest" description="Disordered" evidence="1">
    <location>
        <begin position="29"/>
        <end position="74"/>
    </location>
</feature>
<gene>
    <name evidence="2" type="ORF">NP493_4802g00002</name>
</gene>
<evidence type="ECO:0000256" key="1">
    <source>
        <dbReference type="SAM" id="MobiDB-lite"/>
    </source>
</evidence>
<keyword evidence="3" id="KW-1185">Reference proteome</keyword>
<organism evidence="2 3">
    <name type="scientific">Ridgeia piscesae</name>
    <name type="common">Tubeworm</name>
    <dbReference type="NCBI Taxonomy" id="27915"/>
    <lineage>
        <taxon>Eukaryota</taxon>
        <taxon>Metazoa</taxon>
        <taxon>Spiralia</taxon>
        <taxon>Lophotrochozoa</taxon>
        <taxon>Annelida</taxon>
        <taxon>Polychaeta</taxon>
        <taxon>Sedentaria</taxon>
        <taxon>Canalipalpata</taxon>
        <taxon>Sabellida</taxon>
        <taxon>Siboglinidae</taxon>
        <taxon>Ridgeia</taxon>
    </lineage>
</organism>